<dbReference type="RefSeq" id="WP_039138565.1">
    <property type="nucleotide sequence ID" value="NZ_JSVC01000008.1"/>
</dbReference>
<dbReference type="InterPro" id="IPR000944">
    <property type="entry name" value="Tscrpt_reg_Rrf2"/>
</dbReference>
<reference evidence="1 2" key="1">
    <citation type="submission" date="2014-11" db="EMBL/GenBank/DDBJ databases">
        <title>Genome sequence of Flavihumibacter solisilvae 3-3.</title>
        <authorList>
            <person name="Zhou G."/>
            <person name="Li M."/>
            <person name="Wang G."/>
        </authorList>
    </citation>
    <scope>NUCLEOTIDE SEQUENCE [LARGE SCALE GENOMIC DNA]</scope>
    <source>
        <strain evidence="1 2">3-3</strain>
    </source>
</reference>
<dbReference type="STRING" id="1349421.OI18_07350"/>
<dbReference type="Proteomes" id="UP000031408">
    <property type="component" value="Unassembled WGS sequence"/>
</dbReference>
<comment type="caution">
    <text evidence="1">The sequence shown here is derived from an EMBL/GenBank/DDBJ whole genome shotgun (WGS) entry which is preliminary data.</text>
</comment>
<dbReference type="GO" id="GO:0003700">
    <property type="term" value="F:DNA-binding transcription factor activity"/>
    <property type="evidence" value="ECO:0007669"/>
    <property type="project" value="TreeGrafter"/>
</dbReference>
<dbReference type="InterPro" id="IPR036390">
    <property type="entry name" value="WH_DNA-bd_sf"/>
</dbReference>
<dbReference type="OrthoDB" id="9808360at2"/>
<dbReference type="GO" id="GO:0005829">
    <property type="term" value="C:cytosol"/>
    <property type="evidence" value="ECO:0007669"/>
    <property type="project" value="TreeGrafter"/>
</dbReference>
<keyword evidence="2" id="KW-1185">Reference proteome</keyword>
<organism evidence="1 2">
    <name type="scientific">Flavihumibacter solisilvae</name>
    <dbReference type="NCBI Taxonomy" id="1349421"/>
    <lineage>
        <taxon>Bacteria</taxon>
        <taxon>Pseudomonadati</taxon>
        <taxon>Bacteroidota</taxon>
        <taxon>Chitinophagia</taxon>
        <taxon>Chitinophagales</taxon>
        <taxon>Chitinophagaceae</taxon>
        <taxon>Flavihumibacter</taxon>
    </lineage>
</organism>
<evidence type="ECO:0000313" key="2">
    <source>
        <dbReference type="Proteomes" id="UP000031408"/>
    </source>
</evidence>
<dbReference type="InterPro" id="IPR036388">
    <property type="entry name" value="WH-like_DNA-bd_sf"/>
</dbReference>
<dbReference type="EMBL" id="JSVC01000008">
    <property type="protein sequence ID" value="KIC95131.1"/>
    <property type="molecule type" value="Genomic_DNA"/>
</dbReference>
<evidence type="ECO:0000313" key="1">
    <source>
        <dbReference type="EMBL" id="KIC95131.1"/>
    </source>
</evidence>
<accession>A0A0C1L6K3</accession>
<dbReference type="PANTHER" id="PTHR33221">
    <property type="entry name" value="WINGED HELIX-TURN-HELIX TRANSCRIPTIONAL REGULATOR, RRF2 FAMILY"/>
    <property type="match status" value="1"/>
</dbReference>
<dbReference type="Gene3D" id="1.10.10.10">
    <property type="entry name" value="Winged helix-like DNA-binding domain superfamily/Winged helix DNA-binding domain"/>
    <property type="match status" value="1"/>
</dbReference>
<dbReference type="PROSITE" id="PS51197">
    <property type="entry name" value="HTH_RRF2_2"/>
    <property type="match status" value="1"/>
</dbReference>
<protein>
    <submittedName>
        <fullName evidence="1">Rrf2 family transcriptional regulator</fullName>
    </submittedName>
</protein>
<dbReference type="Pfam" id="PF02082">
    <property type="entry name" value="Rrf2"/>
    <property type="match status" value="1"/>
</dbReference>
<sequence length="143" mass="15579">MLSLTCKNAIKAVIYLASKYDSGSNAGIKEIAEFIDASDHTVGKLLQTLVKGNLINSVKGPSGGFYVTKEQLRQPVINIVYAIDGNEVFRGCGLGLKKCSAKHPCPMHDQYKTARDILEKLFTKSRVIDLCEPVNNGLAYLSS</sequence>
<dbReference type="PANTHER" id="PTHR33221:SF15">
    <property type="entry name" value="HTH-TYPE TRANSCRIPTIONAL REGULATOR YWGB-RELATED"/>
    <property type="match status" value="1"/>
</dbReference>
<name>A0A0C1L6K3_9BACT</name>
<proteinExistence type="predicted"/>
<gene>
    <name evidence="1" type="ORF">OI18_07350</name>
</gene>
<dbReference type="SUPFAM" id="SSF46785">
    <property type="entry name" value="Winged helix' DNA-binding domain"/>
    <property type="match status" value="1"/>
</dbReference>
<dbReference type="AlphaFoldDB" id="A0A0C1L6K3"/>